<evidence type="ECO:0000313" key="2">
    <source>
        <dbReference type="Proteomes" id="UP000053789"/>
    </source>
</evidence>
<dbReference type="Gene3D" id="3.40.50.300">
    <property type="entry name" value="P-loop containing nucleotide triphosphate hydrolases"/>
    <property type="match status" value="1"/>
</dbReference>
<proteinExistence type="predicted"/>
<dbReference type="VEuPathDB" id="FungiDB:Z519_12098"/>
<dbReference type="InterPro" id="IPR027417">
    <property type="entry name" value="P-loop_NTPase"/>
</dbReference>
<dbReference type="GeneID" id="27705026"/>
<dbReference type="SMART" id="SM00173">
    <property type="entry name" value="RAS"/>
    <property type="match status" value="1"/>
</dbReference>
<dbReference type="Proteomes" id="UP000053789">
    <property type="component" value="Unassembled WGS sequence"/>
</dbReference>
<reference evidence="1" key="1">
    <citation type="submission" date="2015-01" db="EMBL/GenBank/DDBJ databases">
        <title>The Genome Sequence of Cladophialophora bantiana CBS 173.52.</title>
        <authorList>
            <consortium name="The Broad Institute Genomics Platform"/>
            <person name="Cuomo C."/>
            <person name="de Hoog S."/>
            <person name="Gorbushina A."/>
            <person name="Stielow B."/>
            <person name="Teixiera M."/>
            <person name="Abouelleil A."/>
            <person name="Chapman S.B."/>
            <person name="Priest M."/>
            <person name="Young S.K."/>
            <person name="Wortman J."/>
            <person name="Nusbaum C."/>
            <person name="Birren B."/>
        </authorList>
    </citation>
    <scope>NUCLEOTIDE SEQUENCE [LARGE SCALE GENOMIC DNA]</scope>
    <source>
        <strain evidence="1">CBS 173.52</strain>
    </source>
</reference>
<dbReference type="HOGENOM" id="CLU_041217_19_0_1"/>
<name>A0A0D2EAN3_CLAB1</name>
<protein>
    <submittedName>
        <fullName evidence="1">Uncharacterized protein</fullName>
    </submittedName>
</protein>
<gene>
    <name evidence="1" type="ORF">Z519_12098</name>
</gene>
<organism evidence="1 2">
    <name type="scientific">Cladophialophora bantiana (strain ATCC 10958 / CBS 173.52 / CDC B-1940 / NIH 8579)</name>
    <name type="common">Xylohypha bantiana</name>
    <dbReference type="NCBI Taxonomy" id="1442370"/>
    <lineage>
        <taxon>Eukaryota</taxon>
        <taxon>Fungi</taxon>
        <taxon>Dikarya</taxon>
        <taxon>Ascomycota</taxon>
        <taxon>Pezizomycotina</taxon>
        <taxon>Eurotiomycetes</taxon>
        <taxon>Chaetothyriomycetidae</taxon>
        <taxon>Chaetothyriales</taxon>
        <taxon>Herpotrichiellaceae</taxon>
        <taxon>Cladophialophora</taxon>
    </lineage>
</organism>
<dbReference type="OrthoDB" id="265044at2759"/>
<dbReference type="SUPFAM" id="SSF52540">
    <property type="entry name" value="P-loop containing nucleoside triphosphate hydrolases"/>
    <property type="match status" value="1"/>
</dbReference>
<sequence length="195" mass="22228">MNTTSRFRIGVFGASGVGKTTFIHQYIFGRVLDAHRYAVHYSKLVELETESIMVEIIETKSDPSWIPDCDAVIFVFSSMSVPTFSFIQEYANRRRGLVALVATMSDGNPHSTSYEDGFNQALQIGAGYFYFSAFRPYSAREPFNFLLGRFVVNHPAPTLVQELPLNFLNRVRIKARQVLRRRFGKYLPIAGYFDS</sequence>
<dbReference type="AlphaFoldDB" id="A0A0D2EAN3"/>
<evidence type="ECO:0000313" key="1">
    <source>
        <dbReference type="EMBL" id="KIW87196.1"/>
    </source>
</evidence>
<dbReference type="RefSeq" id="XP_016613865.1">
    <property type="nucleotide sequence ID" value="XM_016769806.1"/>
</dbReference>
<accession>A0A0D2EAN3</accession>
<keyword evidence="2" id="KW-1185">Reference proteome</keyword>
<dbReference type="EMBL" id="KN847005">
    <property type="protein sequence ID" value="KIW87196.1"/>
    <property type="molecule type" value="Genomic_DNA"/>
</dbReference>